<evidence type="ECO:0000313" key="3">
    <source>
        <dbReference type="EMBL" id="MDQ0514026.1"/>
    </source>
</evidence>
<sequence length="483" mass="53588">MNSSVDWINYDKLIRARIEVKMQIWKKISAIIFGIIPVGLSGCALFEQRVLPPPRIDPDNAWTDAQGRILSGFASELQFKLPEFNDQNLDLFKYINSRAISITATRQNRNNPREASVVFGTGWIIGAANQATTEGRDLAFYVLTNVHVANNFWNQLGVNWNIRSESFGFGYSPFFKQYLINGSLPTEKELSGRSGNSLLNFSTDIDSDYAPIGVDSRTFHWNANNFSIQDFDYATAPFTADTIRTKQGLQSSYEGVNFSADAAVIEINLAPAYRYASRTNDVLLKRYIEYVSETVAIAQADTPFGSADNSAGFLSGYPSVRHSRWVANSTSIINIQLNPEIQPRNRILLTPSRNIDEIYTDSLLDVQIDPTRIQRFASPVSEYGVQGLNIGAGSSGTALIGYQPDKPANQRFSINGIYWGGLESETSPTNFEGRISRFVVPNRYDLIGITKTTGSVTASTPVSNNSLCDYIATQPGARKLNYC</sequence>
<keyword evidence="1" id="KW-0812">Transmembrane</keyword>
<name>A0ABU0LZ95_9BACT</name>
<dbReference type="EMBL" id="JAUSWO010000001">
    <property type="protein sequence ID" value="MDQ0514026.1"/>
    <property type="molecule type" value="Genomic_DNA"/>
</dbReference>
<protein>
    <recommendedName>
        <fullName evidence="2">DUF31 domain-containing protein</fullName>
    </recommendedName>
</protein>
<keyword evidence="4" id="KW-1185">Reference proteome</keyword>
<gene>
    <name evidence="3" type="ORF">J2Z62_000464</name>
</gene>
<dbReference type="Pfam" id="PF01732">
    <property type="entry name" value="Mycop_pep_DUF31"/>
    <property type="match status" value="1"/>
</dbReference>
<feature type="transmembrane region" description="Helical" evidence="1">
    <location>
        <begin position="28"/>
        <end position="46"/>
    </location>
</feature>
<dbReference type="Proteomes" id="UP001240643">
    <property type="component" value="Unassembled WGS sequence"/>
</dbReference>
<proteinExistence type="predicted"/>
<keyword evidence="1" id="KW-0472">Membrane</keyword>
<feature type="domain" description="DUF31" evidence="2">
    <location>
        <begin position="90"/>
        <end position="420"/>
    </location>
</feature>
<dbReference type="RefSeq" id="WP_256547283.1">
    <property type="nucleotide sequence ID" value="NZ_CP101809.1"/>
</dbReference>
<evidence type="ECO:0000313" key="4">
    <source>
        <dbReference type="Proteomes" id="UP001240643"/>
    </source>
</evidence>
<comment type="caution">
    <text evidence="3">The sequence shown here is derived from an EMBL/GenBank/DDBJ whole genome shotgun (WGS) entry which is preliminary data.</text>
</comment>
<organism evidence="3 4">
    <name type="scientific">Mycoplasmoides fastidiosum</name>
    <dbReference type="NCBI Taxonomy" id="92758"/>
    <lineage>
        <taxon>Bacteria</taxon>
        <taxon>Bacillati</taxon>
        <taxon>Mycoplasmatota</taxon>
        <taxon>Mycoplasmoidales</taxon>
        <taxon>Mycoplasmoidaceae</taxon>
        <taxon>Mycoplasmoides</taxon>
    </lineage>
</organism>
<evidence type="ECO:0000259" key="2">
    <source>
        <dbReference type="Pfam" id="PF01732"/>
    </source>
</evidence>
<keyword evidence="1" id="KW-1133">Transmembrane helix</keyword>
<reference evidence="3" key="1">
    <citation type="submission" date="2023-07" db="EMBL/GenBank/DDBJ databases">
        <title>Genomic Encyclopedia of Type Strains, Phase IV (KMG-IV): sequencing the most valuable type-strain genomes for metagenomic binning, comparative biology and taxonomic classification.</title>
        <authorList>
            <person name="Goeker M."/>
        </authorList>
    </citation>
    <scope>NUCLEOTIDE SEQUENCE [LARGE SCALE GENOMIC DNA]</scope>
    <source>
        <strain evidence="3">DSM 21204</strain>
    </source>
</reference>
<accession>A0ABU0LZ95</accession>
<evidence type="ECO:0000256" key="1">
    <source>
        <dbReference type="SAM" id="Phobius"/>
    </source>
</evidence>
<dbReference type="InterPro" id="IPR022382">
    <property type="entry name" value="Mycoplasma_peptidase_DUF31"/>
</dbReference>